<accession>A0A3E2HRQ9</accession>
<name>A0A3E2HRQ9_SCYLI</name>
<dbReference type="OrthoDB" id="3438093at2759"/>
<evidence type="ECO:0000313" key="3">
    <source>
        <dbReference type="Proteomes" id="UP000258309"/>
    </source>
</evidence>
<organism evidence="2 3">
    <name type="scientific">Scytalidium lignicola</name>
    <name type="common">Hyphomycete</name>
    <dbReference type="NCBI Taxonomy" id="5539"/>
    <lineage>
        <taxon>Eukaryota</taxon>
        <taxon>Fungi</taxon>
        <taxon>Dikarya</taxon>
        <taxon>Ascomycota</taxon>
        <taxon>Pezizomycotina</taxon>
        <taxon>Leotiomycetes</taxon>
        <taxon>Leotiomycetes incertae sedis</taxon>
        <taxon>Scytalidium</taxon>
    </lineage>
</organism>
<dbReference type="EMBL" id="NCSJ02000002">
    <property type="protein sequence ID" value="RFU36058.1"/>
    <property type="molecule type" value="Genomic_DNA"/>
</dbReference>
<reference evidence="2 3" key="1">
    <citation type="submission" date="2018-05" db="EMBL/GenBank/DDBJ databases">
        <title>Draft genome sequence of Scytalidium lignicola DSM 105466, a ubiquitous saprotrophic fungus.</title>
        <authorList>
            <person name="Buettner E."/>
            <person name="Gebauer A.M."/>
            <person name="Hofrichter M."/>
            <person name="Liers C."/>
            <person name="Kellner H."/>
        </authorList>
    </citation>
    <scope>NUCLEOTIDE SEQUENCE [LARGE SCALE GENOMIC DNA]</scope>
    <source>
        <strain evidence="2 3">DSM 105466</strain>
    </source>
</reference>
<evidence type="ECO:0000256" key="1">
    <source>
        <dbReference type="SAM" id="MobiDB-lite"/>
    </source>
</evidence>
<dbReference type="Proteomes" id="UP000258309">
    <property type="component" value="Unassembled WGS sequence"/>
</dbReference>
<comment type="caution">
    <text evidence="2">The sequence shown here is derived from an EMBL/GenBank/DDBJ whole genome shotgun (WGS) entry which is preliminary data.</text>
</comment>
<sequence>MCVKEFFGFICGHCSVPILKLCPIAAQHMIYPPCEWPAQRAIYVQEYCHPCSRVVWNQTILRQEEEHRARHQRKECSCNVIFGERERKEKESQRILKGDNSKKKLNENGKGREGNQLAQEHFHLQQVCCGPHSVNQPQISLDVPIDEAVTENNTQLIERYQQEANQYFAAWLKAAANPVQYSPVPMTRDAIGNLADTRLIKSPHPLEINAEQQPVPELLPSHPYGHTQPDKPIAGVAYWKDTTNRSNNRHITRSQSI</sequence>
<feature type="non-terminal residue" evidence="2">
    <location>
        <position position="1"/>
    </location>
</feature>
<feature type="region of interest" description="Disordered" evidence="1">
    <location>
        <begin position="91"/>
        <end position="113"/>
    </location>
</feature>
<protein>
    <submittedName>
        <fullName evidence="2">Uncharacterized protein</fullName>
    </submittedName>
</protein>
<keyword evidence="3" id="KW-1185">Reference proteome</keyword>
<dbReference type="STRING" id="5539.A0A3E2HRQ9"/>
<feature type="non-terminal residue" evidence="2">
    <location>
        <position position="257"/>
    </location>
</feature>
<evidence type="ECO:0000313" key="2">
    <source>
        <dbReference type="EMBL" id="RFU36058.1"/>
    </source>
</evidence>
<gene>
    <name evidence="2" type="ORF">B7463_g272</name>
</gene>
<dbReference type="AlphaFoldDB" id="A0A3E2HRQ9"/>
<proteinExistence type="predicted"/>